<dbReference type="NCBIfam" id="NF006667">
    <property type="entry name" value="PRK09212.1"/>
    <property type="match status" value="1"/>
</dbReference>
<keyword evidence="5" id="KW-0670">Pyruvate</keyword>
<evidence type="ECO:0000256" key="6">
    <source>
        <dbReference type="ARBA" id="ARBA00025211"/>
    </source>
</evidence>
<dbReference type="STRING" id="3218.A0A2K1K8B5"/>
<feature type="domain" description="Transketolase-like pyrimidine-binding" evidence="8">
    <location>
        <begin position="80"/>
        <end position="255"/>
    </location>
</feature>
<comment type="catalytic activity">
    <reaction evidence="7">
        <text>N(6)-[(R)-lipoyl]-L-lysyl-[protein] + pyruvate + H(+) = N(6)-[(R)-S(8)-acetyldihydrolipoyl]-L-lysyl-[protein] + CO2</text>
        <dbReference type="Rhea" id="RHEA:19189"/>
        <dbReference type="Rhea" id="RHEA-COMP:10474"/>
        <dbReference type="Rhea" id="RHEA-COMP:10478"/>
        <dbReference type="ChEBI" id="CHEBI:15361"/>
        <dbReference type="ChEBI" id="CHEBI:15378"/>
        <dbReference type="ChEBI" id="CHEBI:16526"/>
        <dbReference type="ChEBI" id="CHEBI:83099"/>
        <dbReference type="ChEBI" id="CHEBI:83111"/>
        <dbReference type="EC" id="1.2.4.1"/>
    </reaction>
</comment>
<evidence type="ECO:0000256" key="3">
    <source>
        <dbReference type="ARBA" id="ARBA00023002"/>
    </source>
</evidence>
<dbReference type="FunFam" id="3.40.50.970:FF:000001">
    <property type="entry name" value="Pyruvate dehydrogenase E1 beta subunit"/>
    <property type="match status" value="1"/>
</dbReference>
<reference evidence="10" key="3">
    <citation type="submission" date="2020-12" db="UniProtKB">
        <authorList>
            <consortium name="EnsemblPlants"/>
        </authorList>
    </citation>
    <scope>IDENTIFICATION</scope>
</reference>
<comment type="function">
    <text evidence="6">The pyruvate dehydrogenase complex catalyzes the overall conversion of pyruvate to acetyl-CoA and CO(2). It contains multiple copies of three enzymatic components: pyruvate dehydrogenase (E1), dihydrolipoamide acetyltransferase (E2) and lipoamide dehydrogenase (E3).</text>
</comment>
<evidence type="ECO:0000256" key="2">
    <source>
        <dbReference type="ARBA" id="ARBA00012281"/>
    </source>
</evidence>
<evidence type="ECO:0000256" key="1">
    <source>
        <dbReference type="ARBA" id="ARBA00001964"/>
    </source>
</evidence>
<dbReference type="EMBL" id="ABEU02000008">
    <property type="protein sequence ID" value="PNR50013.1"/>
    <property type="molecule type" value="Genomic_DNA"/>
</dbReference>
<dbReference type="InterPro" id="IPR029061">
    <property type="entry name" value="THDP-binding"/>
</dbReference>
<dbReference type="GO" id="GO:0006086">
    <property type="term" value="P:pyruvate decarboxylation to acetyl-CoA"/>
    <property type="evidence" value="ECO:0000318"/>
    <property type="project" value="GO_Central"/>
</dbReference>
<dbReference type="PaxDb" id="3218-PP1S134_89V6.1"/>
<evidence type="ECO:0000313" key="11">
    <source>
        <dbReference type="Proteomes" id="UP000006727"/>
    </source>
</evidence>
<dbReference type="OrthoDB" id="10266385at2759"/>
<reference evidence="9 11" key="1">
    <citation type="journal article" date="2008" name="Science">
        <title>The Physcomitrella genome reveals evolutionary insights into the conquest of land by plants.</title>
        <authorList>
            <person name="Rensing S."/>
            <person name="Lang D."/>
            <person name="Zimmer A."/>
            <person name="Terry A."/>
            <person name="Salamov A."/>
            <person name="Shapiro H."/>
            <person name="Nishiyama T."/>
            <person name="Perroud P.-F."/>
            <person name="Lindquist E."/>
            <person name="Kamisugi Y."/>
            <person name="Tanahashi T."/>
            <person name="Sakakibara K."/>
            <person name="Fujita T."/>
            <person name="Oishi K."/>
            <person name="Shin-I T."/>
            <person name="Kuroki Y."/>
            <person name="Toyoda A."/>
            <person name="Suzuki Y."/>
            <person name="Hashimoto A."/>
            <person name="Yamaguchi K."/>
            <person name="Sugano A."/>
            <person name="Kohara Y."/>
            <person name="Fujiyama A."/>
            <person name="Anterola A."/>
            <person name="Aoki S."/>
            <person name="Ashton N."/>
            <person name="Barbazuk W.B."/>
            <person name="Barker E."/>
            <person name="Bennetzen J."/>
            <person name="Bezanilla M."/>
            <person name="Blankenship R."/>
            <person name="Cho S.H."/>
            <person name="Dutcher S."/>
            <person name="Estelle M."/>
            <person name="Fawcett J.A."/>
            <person name="Gundlach H."/>
            <person name="Hanada K."/>
            <person name="Heyl A."/>
            <person name="Hicks K.A."/>
            <person name="Hugh J."/>
            <person name="Lohr M."/>
            <person name="Mayer K."/>
            <person name="Melkozernov A."/>
            <person name="Murata T."/>
            <person name="Nelson D."/>
            <person name="Pils B."/>
            <person name="Prigge M."/>
            <person name="Reiss B."/>
            <person name="Renner T."/>
            <person name="Rombauts S."/>
            <person name="Rushton P."/>
            <person name="Sanderfoot A."/>
            <person name="Schween G."/>
            <person name="Shiu S.-H."/>
            <person name="Stueber K."/>
            <person name="Theodoulou F.L."/>
            <person name="Tu H."/>
            <person name="Van de Peer Y."/>
            <person name="Verrier P.J."/>
            <person name="Waters E."/>
            <person name="Wood A."/>
            <person name="Yang L."/>
            <person name="Cove D."/>
            <person name="Cuming A."/>
            <person name="Hasebe M."/>
            <person name="Lucas S."/>
            <person name="Mishler D.B."/>
            <person name="Reski R."/>
            <person name="Grigoriev I."/>
            <person name="Quatrano R.S."/>
            <person name="Boore J.L."/>
        </authorList>
    </citation>
    <scope>NUCLEOTIDE SEQUENCE [LARGE SCALE GENOMIC DNA]</scope>
    <source>
        <strain evidence="10 11">cv. Gransden 2004</strain>
    </source>
</reference>
<organism evidence="9">
    <name type="scientific">Physcomitrium patens</name>
    <name type="common">Spreading-leaved earth moss</name>
    <name type="synonym">Physcomitrella patens</name>
    <dbReference type="NCBI Taxonomy" id="3218"/>
    <lineage>
        <taxon>Eukaryota</taxon>
        <taxon>Viridiplantae</taxon>
        <taxon>Streptophyta</taxon>
        <taxon>Embryophyta</taxon>
        <taxon>Bryophyta</taxon>
        <taxon>Bryophytina</taxon>
        <taxon>Bryopsida</taxon>
        <taxon>Funariidae</taxon>
        <taxon>Funariales</taxon>
        <taxon>Funariaceae</taxon>
        <taxon>Physcomitrium</taxon>
    </lineage>
</organism>
<dbReference type="KEGG" id="ppp:112286153"/>
<keyword evidence="4" id="KW-0786">Thiamine pyrophosphate</keyword>
<dbReference type="EnsemblPlants" id="Pp3c8_21910V3.1">
    <property type="protein sequence ID" value="Pp3c8_21910V3.1"/>
    <property type="gene ID" value="Pp3c8_21910"/>
</dbReference>
<dbReference type="FunCoup" id="A0A2K1K8B5">
    <property type="interactions" value="726"/>
</dbReference>
<dbReference type="Gene3D" id="3.40.50.970">
    <property type="match status" value="1"/>
</dbReference>
<evidence type="ECO:0000313" key="10">
    <source>
        <dbReference type="EnsemblPlants" id="Pp3c8_21910V3.1"/>
    </source>
</evidence>
<protein>
    <recommendedName>
        <fullName evidence="2">pyruvate dehydrogenase (acetyl-transferring)</fullName>
        <ecNumber evidence="2">1.2.4.1</ecNumber>
    </recommendedName>
</protein>
<dbReference type="EC" id="1.2.4.1" evidence="2"/>
<dbReference type="PANTHER" id="PTHR43257">
    <property type="entry name" value="PYRUVATE DEHYDROGENASE E1 COMPONENT BETA SUBUNIT"/>
    <property type="match status" value="1"/>
</dbReference>
<comment type="cofactor">
    <cofactor evidence="1">
        <name>thiamine diphosphate</name>
        <dbReference type="ChEBI" id="CHEBI:58937"/>
    </cofactor>
</comment>
<dbReference type="Pfam" id="PF02780">
    <property type="entry name" value="Transketolase_C"/>
    <property type="match status" value="1"/>
</dbReference>
<name>A0A2K1K8B5_PHYPA</name>
<dbReference type="SUPFAM" id="SSF52518">
    <property type="entry name" value="Thiamin diphosphate-binding fold (THDP-binding)"/>
    <property type="match status" value="1"/>
</dbReference>
<dbReference type="Gramene" id="Pp3c8_21910V3.2">
    <property type="protein sequence ID" value="Pp3c8_21910V3.2"/>
    <property type="gene ID" value="Pp3c8_21910"/>
</dbReference>
<keyword evidence="11" id="KW-1185">Reference proteome</keyword>
<dbReference type="SUPFAM" id="SSF52922">
    <property type="entry name" value="TK C-terminal domain-like"/>
    <property type="match status" value="1"/>
</dbReference>
<gene>
    <name evidence="10" type="primary">LOC112286153</name>
    <name evidence="9" type="ORF">PHYPA_011910</name>
</gene>
<dbReference type="RefSeq" id="XP_024383556.1">
    <property type="nucleotide sequence ID" value="XM_024527788.2"/>
</dbReference>
<dbReference type="SMART" id="SM00861">
    <property type="entry name" value="Transket_pyr"/>
    <property type="match status" value="1"/>
</dbReference>
<reference evidence="9 11" key="2">
    <citation type="journal article" date="2018" name="Plant J.">
        <title>The Physcomitrella patens chromosome-scale assembly reveals moss genome structure and evolution.</title>
        <authorList>
            <person name="Lang D."/>
            <person name="Ullrich K.K."/>
            <person name="Murat F."/>
            <person name="Fuchs J."/>
            <person name="Jenkins J."/>
            <person name="Haas F.B."/>
            <person name="Piednoel M."/>
            <person name="Gundlach H."/>
            <person name="Van Bel M."/>
            <person name="Meyberg R."/>
            <person name="Vives C."/>
            <person name="Morata J."/>
            <person name="Symeonidi A."/>
            <person name="Hiss M."/>
            <person name="Muchero W."/>
            <person name="Kamisugi Y."/>
            <person name="Saleh O."/>
            <person name="Blanc G."/>
            <person name="Decker E.L."/>
            <person name="van Gessel N."/>
            <person name="Grimwood J."/>
            <person name="Hayes R.D."/>
            <person name="Graham S.W."/>
            <person name="Gunter L.E."/>
            <person name="McDaniel S.F."/>
            <person name="Hoernstein S.N.W."/>
            <person name="Larsson A."/>
            <person name="Li F.W."/>
            <person name="Perroud P.F."/>
            <person name="Phillips J."/>
            <person name="Ranjan P."/>
            <person name="Rokshar D.S."/>
            <person name="Rothfels C.J."/>
            <person name="Schneider L."/>
            <person name="Shu S."/>
            <person name="Stevenson D.W."/>
            <person name="Thummler F."/>
            <person name="Tillich M."/>
            <person name="Villarreal Aguilar J.C."/>
            <person name="Widiez T."/>
            <person name="Wong G.K."/>
            <person name="Wymore A."/>
            <person name="Zhang Y."/>
            <person name="Zimmer A.D."/>
            <person name="Quatrano R.S."/>
            <person name="Mayer K.F.X."/>
            <person name="Goodstein D."/>
            <person name="Casacuberta J.M."/>
            <person name="Vandepoele K."/>
            <person name="Reski R."/>
            <person name="Cuming A.C."/>
            <person name="Tuskan G.A."/>
            <person name="Maumus F."/>
            <person name="Salse J."/>
            <person name="Schmutz J."/>
            <person name="Rensing S.A."/>
        </authorList>
    </citation>
    <scope>NUCLEOTIDE SEQUENCE [LARGE SCALE GENOMIC DNA]</scope>
    <source>
        <strain evidence="10 11">cv. Gransden 2004</strain>
    </source>
</reference>
<dbReference type="GeneID" id="112286153"/>
<dbReference type="Gene3D" id="3.40.50.920">
    <property type="match status" value="1"/>
</dbReference>
<evidence type="ECO:0000256" key="5">
    <source>
        <dbReference type="ARBA" id="ARBA00023317"/>
    </source>
</evidence>
<dbReference type="Pfam" id="PF02779">
    <property type="entry name" value="Transket_pyr"/>
    <property type="match status" value="1"/>
</dbReference>
<evidence type="ECO:0000313" key="9">
    <source>
        <dbReference type="EMBL" id="PNR50013.1"/>
    </source>
</evidence>
<dbReference type="CDD" id="cd07036">
    <property type="entry name" value="TPP_PYR_E1-PDHc-beta_like"/>
    <property type="match status" value="1"/>
</dbReference>
<dbReference type="EnsemblPlants" id="Pp3c8_21910V3.2">
    <property type="protein sequence ID" value="Pp3c8_21910V3.2"/>
    <property type="gene ID" value="Pp3c8_21910"/>
</dbReference>
<evidence type="ECO:0000259" key="8">
    <source>
        <dbReference type="SMART" id="SM00861"/>
    </source>
</evidence>
<dbReference type="PANTHER" id="PTHR43257:SF2">
    <property type="entry name" value="PYRUVATE DEHYDROGENASE E1 COMPONENT SUBUNIT BETA"/>
    <property type="match status" value="1"/>
</dbReference>
<proteinExistence type="predicted"/>
<dbReference type="OMA" id="YWLKGEV"/>
<dbReference type="InterPro" id="IPR033248">
    <property type="entry name" value="Transketolase_C"/>
</dbReference>
<evidence type="ECO:0000256" key="4">
    <source>
        <dbReference type="ARBA" id="ARBA00023052"/>
    </source>
</evidence>
<dbReference type="InterPro" id="IPR009014">
    <property type="entry name" value="Transketo_C/PFOR_II"/>
</dbReference>
<dbReference type="InterPro" id="IPR005475">
    <property type="entry name" value="Transketolase-like_Pyr-bd"/>
</dbReference>
<sequence length="402" mass="43552">MAMAAAAPTVPICHGRRASPCSSKQVSVSVSVAMRAWASKSSSLSSSSSKSPRLVAAHATAVATKEAASTTSSSQGGHELLMFEALREGLSEEMERDPKVCVIGEDVGDYGGSYKVTKGFSEKFGSWRVLDTPIAENSFTGMAIGSAMTGLRPVVEGMNMGFLLLAYNQIANNCGMLHYTSGGQFTIPIVIRGPGGVGRQLGAEHSQRLESYFQSVPGLQMVACSTPYNAKGLMKAAIRCENPVILYEHVLLYNLKEKIPDEEYVCCLEEAEMVRPGTEITILTYSRMRYHVTQAAKTLVDRGYDPEIIDIRSLKPFDMYTIGESVRKTHRVLIVEECMRTGGIGASLRSAIMESFWDELDGPIGCLSSQDVPTPYSGPLEELTVVQPHQIVTAVENLCGKK</sequence>
<dbReference type="Gramene" id="Pp3c8_21910V3.1">
    <property type="protein sequence ID" value="Pp3c8_21910V3.1"/>
    <property type="gene ID" value="Pp3c8_21910"/>
</dbReference>
<dbReference type="AlphaFoldDB" id="A0A2K1K8B5"/>
<accession>A0A2K1K8B5</accession>
<evidence type="ECO:0000256" key="7">
    <source>
        <dbReference type="ARBA" id="ARBA00051231"/>
    </source>
</evidence>
<dbReference type="Proteomes" id="UP000006727">
    <property type="component" value="Chromosome 8"/>
</dbReference>
<dbReference type="GO" id="GO:0004739">
    <property type="term" value="F:pyruvate dehydrogenase (acetyl-transferring) activity"/>
    <property type="evidence" value="ECO:0000318"/>
    <property type="project" value="GO_Central"/>
</dbReference>
<keyword evidence="3" id="KW-0560">Oxidoreductase</keyword>